<protein>
    <submittedName>
        <fullName evidence="1">Uncharacterized protein</fullName>
    </submittedName>
</protein>
<keyword evidence="2" id="KW-1185">Reference proteome</keyword>
<dbReference type="Proteomes" id="UP001227230">
    <property type="component" value="Chromosome 16"/>
</dbReference>
<evidence type="ECO:0000313" key="1">
    <source>
        <dbReference type="EMBL" id="WKA07243.1"/>
    </source>
</evidence>
<evidence type="ECO:0000313" key="2">
    <source>
        <dbReference type="Proteomes" id="UP001227230"/>
    </source>
</evidence>
<reference evidence="1 2" key="1">
    <citation type="journal article" date="2023" name="Hortic Res">
        <title>The complete reference genome for grapevine (Vitis vinifera L.) genetics and breeding.</title>
        <authorList>
            <person name="Shi X."/>
            <person name="Cao S."/>
            <person name="Wang X."/>
            <person name="Huang S."/>
            <person name="Wang Y."/>
            <person name="Liu Z."/>
            <person name="Liu W."/>
            <person name="Leng X."/>
            <person name="Peng Y."/>
            <person name="Wang N."/>
            <person name="Wang Y."/>
            <person name="Ma Z."/>
            <person name="Xu X."/>
            <person name="Zhang F."/>
            <person name="Xue H."/>
            <person name="Zhong H."/>
            <person name="Wang Y."/>
            <person name="Zhang K."/>
            <person name="Velt A."/>
            <person name="Avia K."/>
            <person name="Holtgrawe D."/>
            <person name="Grimplet J."/>
            <person name="Matus J.T."/>
            <person name="Ware D."/>
            <person name="Wu X."/>
            <person name="Wang H."/>
            <person name="Liu C."/>
            <person name="Fang Y."/>
            <person name="Rustenholz C."/>
            <person name="Cheng Z."/>
            <person name="Xiao H."/>
            <person name="Zhou Y."/>
        </authorList>
    </citation>
    <scope>NUCLEOTIDE SEQUENCE [LARGE SCALE GENOMIC DNA]</scope>
    <source>
        <strain evidence="2">cv. Pinot noir / PN40024</strain>
        <tissue evidence="1">Leaf</tissue>
    </source>
</reference>
<organism evidence="1 2">
    <name type="scientific">Vitis vinifera</name>
    <name type="common">Grape</name>
    <dbReference type="NCBI Taxonomy" id="29760"/>
    <lineage>
        <taxon>Eukaryota</taxon>
        <taxon>Viridiplantae</taxon>
        <taxon>Streptophyta</taxon>
        <taxon>Embryophyta</taxon>
        <taxon>Tracheophyta</taxon>
        <taxon>Spermatophyta</taxon>
        <taxon>Magnoliopsida</taxon>
        <taxon>eudicotyledons</taxon>
        <taxon>Gunneridae</taxon>
        <taxon>Pentapetalae</taxon>
        <taxon>rosids</taxon>
        <taxon>Vitales</taxon>
        <taxon>Vitaceae</taxon>
        <taxon>Viteae</taxon>
        <taxon>Vitis</taxon>
    </lineage>
</organism>
<proteinExistence type="predicted"/>
<gene>
    <name evidence="1" type="ORF">VitviT2T_025091</name>
</gene>
<name>A0ABY9DJM6_VITVI</name>
<dbReference type="EMBL" id="CP126663">
    <property type="protein sequence ID" value="WKA07243.1"/>
    <property type="molecule type" value="Genomic_DNA"/>
</dbReference>
<accession>A0ABY9DJM6</accession>
<sequence length="86" mass="10017">MGKTAHLFTIYLSTREVSTGGTMKRRAVAAQGKEEQWRRGEEGSRGGDPVTFRRCCRHGGWCRCARSWCSELMRRRRAQRWLRRGS</sequence>